<protein>
    <submittedName>
        <fullName evidence="1">1993_t:CDS:1</fullName>
    </submittedName>
</protein>
<evidence type="ECO:0000313" key="1">
    <source>
        <dbReference type="EMBL" id="CAG8665389.1"/>
    </source>
</evidence>
<comment type="caution">
    <text evidence="1">The sequence shown here is derived from an EMBL/GenBank/DDBJ whole genome shotgun (WGS) entry which is preliminary data.</text>
</comment>
<accession>A0ACA9NQ86</accession>
<dbReference type="EMBL" id="CAJVPM010027223">
    <property type="protein sequence ID" value="CAG8665389.1"/>
    <property type="molecule type" value="Genomic_DNA"/>
</dbReference>
<gene>
    <name evidence="1" type="ORF">SCALOS_LOCUS9185</name>
</gene>
<sequence length="74" mass="8936">MEYSCYCYEKYYKHRVYDNVKSFLKRLEKGPNILITEEKKDLEKTLNEDDNIVEEVDLNKTQDMHVAFLKAINQ</sequence>
<feature type="non-terminal residue" evidence="1">
    <location>
        <position position="74"/>
    </location>
</feature>
<keyword evidence="2" id="KW-1185">Reference proteome</keyword>
<evidence type="ECO:0000313" key="2">
    <source>
        <dbReference type="Proteomes" id="UP000789860"/>
    </source>
</evidence>
<name>A0ACA9NQ86_9GLOM</name>
<proteinExistence type="predicted"/>
<dbReference type="Proteomes" id="UP000789860">
    <property type="component" value="Unassembled WGS sequence"/>
</dbReference>
<reference evidence="1" key="1">
    <citation type="submission" date="2021-06" db="EMBL/GenBank/DDBJ databases">
        <authorList>
            <person name="Kallberg Y."/>
            <person name="Tangrot J."/>
            <person name="Rosling A."/>
        </authorList>
    </citation>
    <scope>NUCLEOTIDE SEQUENCE</scope>
    <source>
        <strain evidence="1">AU212A</strain>
    </source>
</reference>
<organism evidence="1 2">
    <name type="scientific">Scutellospora calospora</name>
    <dbReference type="NCBI Taxonomy" id="85575"/>
    <lineage>
        <taxon>Eukaryota</taxon>
        <taxon>Fungi</taxon>
        <taxon>Fungi incertae sedis</taxon>
        <taxon>Mucoromycota</taxon>
        <taxon>Glomeromycotina</taxon>
        <taxon>Glomeromycetes</taxon>
        <taxon>Diversisporales</taxon>
        <taxon>Gigasporaceae</taxon>
        <taxon>Scutellospora</taxon>
    </lineage>
</organism>